<reference evidence="2" key="2">
    <citation type="submission" date="2020-09" db="EMBL/GenBank/DDBJ databases">
        <authorList>
            <person name="Sun Q."/>
            <person name="Kim S."/>
        </authorList>
    </citation>
    <scope>NUCLEOTIDE SEQUENCE</scope>
    <source>
        <strain evidence="2">KCTC 12368</strain>
    </source>
</reference>
<name>A0A918UM08_9BACT</name>
<dbReference type="InterPro" id="IPR051783">
    <property type="entry name" value="NAD(P)-dependent_oxidoreduct"/>
</dbReference>
<evidence type="ECO:0000259" key="1">
    <source>
        <dbReference type="Pfam" id="PF01370"/>
    </source>
</evidence>
<proteinExistence type="predicted"/>
<evidence type="ECO:0000313" key="2">
    <source>
        <dbReference type="EMBL" id="GGZ19636.1"/>
    </source>
</evidence>
<dbReference type="Pfam" id="PF01370">
    <property type="entry name" value="Epimerase"/>
    <property type="match status" value="1"/>
</dbReference>
<dbReference type="Gene3D" id="3.40.50.720">
    <property type="entry name" value="NAD(P)-binding Rossmann-like Domain"/>
    <property type="match status" value="1"/>
</dbReference>
<evidence type="ECO:0000313" key="3">
    <source>
        <dbReference type="Proteomes" id="UP000619457"/>
    </source>
</evidence>
<dbReference type="GO" id="GO:0004029">
    <property type="term" value="F:aldehyde dehydrogenase (NAD+) activity"/>
    <property type="evidence" value="ECO:0007669"/>
    <property type="project" value="TreeGrafter"/>
</dbReference>
<dbReference type="PANTHER" id="PTHR48079:SF6">
    <property type="entry name" value="NAD(P)-BINDING DOMAIN-CONTAINING PROTEIN-RELATED"/>
    <property type="match status" value="1"/>
</dbReference>
<dbReference type="PANTHER" id="PTHR48079">
    <property type="entry name" value="PROTEIN YEEZ"/>
    <property type="match status" value="1"/>
</dbReference>
<dbReference type="InterPro" id="IPR001509">
    <property type="entry name" value="Epimerase_deHydtase"/>
</dbReference>
<gene>
    <name evidence="2" type="ORF">GCM10007049_10130</name>
</gene>
<protein>
    <submittedName>
        <fullName evidence="2">NAD-dependent epimerase</fullName>
    </submittedName>
</protein>
<dbReference type="EMBL" id="BMWX01000002">
    <property type="protein sequence ID" value="GGZ19636.1"/>
    <property type="molecule type" value="Genomic_DNA"/>
</dbReference>
<dbReference type="RefSeq" id="WP_018472467.1">
    <property type="nucleotide sequence ID" value="NZ_BMWX01000002.1"/>
</dbReference>
<dbReference type="Proteomes" id="UP000619457">
    <property type="component" value="Unassembled WGS sequence"/>
</dbReference>
<comment type="caution">
    <text evidence="2">The sequence shown here is derived from an EMBL/GenBank/DDBJ whole genome shotgun (WGS) entry which is preliminary data.</text>
</comment>
<keyword evidence="3" id="KW-1185">Reference proteome</keyword>
<dbReference type="GO" id="GO:0005737">
    <property type="term" value="C:cytoplasm"/>
    <property type="evidence" value="ECO:0007669"/>
    <property type="project" value="TreeGrafter"/>
</dbReference>
<dbReference type="InterPro" id="IPR036291">
    <property type="entry name" value="NAD(P)-bd_dom_sf"/>
</dbReference>
<accession>A0A918UM08</accession>
<dbReference type="AlphaFoldDB" id="A0A918UM08"/>
<sequence>MNILITGITGIFGAHLAREFKSLGKIHGLKRPQSDLSLLGEMAEEIIWHKGDVQDYQSLQRAIKGMDLVIHAAGLVSFEKKDQENLLKVNHNGTANLVNVMLSLGVKKLIHISSVAALGRTPNQNTVTEDHKWADSPWNSPYAVSKYLAELEVWRAAQEGLQPLVVNPSLLLTTDESDRSSAALYGFAKKGLAYYPKGDINYIDIRDAATITRRLYETGNWHERFILNKESKSYKEFLGLLASKLGKTQPSKPITGGKLSMMLMANRMIRLFGFKALVNKQTATIAQLPIHFSNVKVNEALHYQYRNLEDTFDWALNKK</sequence>
<feature type="domain" description="NAD-dependent epimerase/dehydratase" evidence="1">
    <location>
        <begin position="3"/>
        <end position="175"/>
    </location>
</feature>
<organism evidence="2 3">
    <name type="scientific">Echinicola pacifica</name>
    <dbReference type="NCBI Taxonomy" id="346377"/>
    <lineage>
        <taxon>Bacteria</taxon>
        <taxon>Pseudomonadati</taxon>
        <taxon>Bacteroidota</taxon>
        <taxon>Cytophagia</taxon>
        <taxon>Cytophagales</taxon>
        <taxon>Cyclobacteriaceae</taxon>
        <taxon>Echinicola</taxon>
    </lineage>
</organism>
<dbReference type="SUPFAM" id="SSF51735">
    <property type="entry name" value="NAD(P)-binding Rossmann-fold domains"/>
    <property type="match status" value="1"/>
</dbReference>
<reference evidence="2" key="1">
    <citation type="journal article" date="2014" name="Int. J. Syst. Evol. Microbiol.">
        <title>Complete genome sequence of Corynebacterium casei LMG S-19264T (=DSM 44701T), isolated from a smear-ripened cheese.</title>
        <authorList>
            <consortium name="US DOE Joint Genome Institute (JGI-PGF)"/>
            <person name="Walter F."/>
            <person name="Albersmeier A."/>
            <person name="Kalinowski J."/>
            <person name="Ruckert C."/>
        </authorList>
    </citation>
    <scope>NUCLEOTIDE SEQUENCE</scope>
    <source>
        <strain evidence="2">KCTC 12368</strain>
    </source>
</reference>